<name>A0A9P1CGL3_9DINO</name>
<feature type="compositionally biased region" description="Basic and acidic residues" evidence="1">
    <location>
        <begin position="434"/>
        <end position="455"/>
    </location>
</feature>
<feature type="region of interest" description="Disordered" evidence="1">
    <location>
        <begin position="372"/>
        <end position="455"/>
    </location>
</feature>
<evidence type="ECO:0000256" key="1">
    <source>
        <dbReference type="SAM" id="MobiDB-lite"/>
    </source>
</evidence>
<reference evidence="2" key="1">
    <citation type="submission" date="2022-10" db="EMBL/GenBank/DDBJ databases">
        <authorList>
            <person name="Chen Y."/>
            <person name="Dougan E. K."/>
            <person name="Chan C."/>
            <person name="Rhodes N."/>
            <person name="Thang M."/>
        </authorList>
    </citation>
    <scope>NUCLEOTIDE SEQUENCE</scope>
</reference>
<dbReference type="EMBL" id="CAMXCT030001552">
    <property type="protein sequence ID" value="CAL4778402.1"/>
    <property type="molecule type" value="Genomic_DNA"/>
</dbReference>
<evidence type="ECO:0000313" key="3">
    <source>
        <dbReference type="EMBL" id="CAL4778402.1"/>
    </source>
</evidence>
<keyword evidence="4" id="KW-1185">Reference proteome</keyword>
<accession>A0A9P1CGL3</accession>
<sequence length="1221" mass="138988">MEDQWRVDTVDALKILVDVFVLLPMTNFPDLPKKLHICVLGGTDLAHPEVHTDFNRHVPLNPFAERVRSSPASASFFLVSLMHLLKSNRVNQVARHTLDGLCIMNAFKRKQALDPLQDYTLLILSVFLVWFRRLGQAGNQKVTDAYLLFMCYQGKHRSMYVAKLVALFLHILKAVLNLDIVINFEWVAGPRVERDLHGEESDTRQHSRCLTDIGAGWTRFFARRGPAKFLFFECTDGFYLDRFGGEGDARALDVQRCLNEMRLPPLADGLRTLFHGLERCLFNFVMKISDRNFLRSWHFFVRQGCFPLWPYDCSLCTEARGHWAKNIAFWFAPVVEALQRQQGDPPQTATAVRKRPAWADLCDDDSDEDFVAEDTSGGAAGSSGTASQSYSASSSQTLPSSKKAAAARSTSLGTAPSPKAMPQIKGSVGRSLLQKKERQAETKKHKVRFSDDDPQVKRVPDDVHWRLEVDLELKALLSFQQVKLTEDDAQRDCLLQVTDGHRQKFRVAASKASADLVNAARSLVEEPDVQDELVEIYKLIRNSGLPFPEERTFVSPLQEMQFYIFLHMLSILVDSEHLIQFGVSALFLHKIGEHFKQKLSLDMQELVARYLYILYLAKPVEPNVWGTGCFGLLLTKGRVAPKAWWMKMQDIIHRQSDRPFCQEYCCTIGVPNGGPTGTSSDMSFADELRVIAERYQRDCMRVAPEMPEHRFWLYHDTLVSCEFGLAYPRVLQPLRSSAPGFEATWGANDGQAPEVRRHNLVRDTHVFLEVHECTEIFRDSFGSEVHHRRDGACVPDDLMLDELLGRDFEKNLCRTFAESRLPRPWWLPSACGVTTRAVADEPVAPAAESETANCLAAVQYQILGGFFMSSLRPDNVMHPHLRAHFEYHVGRLLAFEIVHARTFRVSVLDFLLGCGVKFQAGEGWQQRVVEKRYKVTEKWHTLAVHTAWGDKCRVQRFQDEDDDRIYLVAMACQQQTHKTMPCFQNLEMCGCGAVCNLRHGLNEKHARQLMVHAFQYLQRADMARRGRASDARGEDGLGFIQSLLEKIGYQCPENEQYHLNPERRLQLFHQPRWFPRFYSKEWRARLQQTAFEAQAPCPDEEEYRCFSAAERQSIKDLVRAQNHAQREFETLLLNLNKTGICEACWDTLVGQDDSAKLRQCTRLLDANAADLLMTWIMVSKTKARILVAVVTGQVPLPEMWVAGLEPPPLAPAHPPAPAHAG</sequence>
<proteinExistence type="predicted"/>
<feature type="compositionally biased region" description="Low complexity" evidence="1">
    <location>
        <begin position="373"/>
        <end position="411"/>
    </location>
</feature>
<dbReference type="EMBL" id="CAMXCT010001552">
    <property type="protein sequence ID" value="CAI3991090.1"/>
    <property type="molecule type" value="Genomic_DNA"/>
</dbReference>
<gene>
    <name evidence="2" type="ORF">C1SCF055_LOCUS18024</name>
</gene>
<protein>
    <submittedName>
        <fullName evidence="2">Uncharacterized protein</fullName>
    </submittedName>
</protein>
<dbReference type="EMBL" id="CAMXCT020001552">
    <property type="protein sequence ID" value="CAL1144465.1"/>
    <property type="molecule type" value="Genomic_DNA"/>
</dbReference>
<evidence type="ECO:0000313" key="4">
    <source>
        <dbReference type="Proteomes" id="UP001152797"/>
    </source>
</evidence>
<dbReference type="AlphaFoldDB" id="A0A9P1CGL3"/>
<reference evidence="3 4" key="2">
    <citation type="submission" date="2024-05" db="EMBL/GenBank/DDBJ databases">
        <authorList>
            <person name="Chen Y."/>
            <person name="Shah S."/>
            <person name="Dougan E. K."/>
            <person name="Thang M."/>
            <person name="Chan C."/>
        </authorList>
    </citation>
    <scope>NUCLEOTIDE SEQUENCE [LARGE SCALE GENOMIC DNA]</scope>
</reference>
<comment type="caution">
    <text evidence="2">The sequence shown here is derived from an EMBL/GenBank/DDBJ whole genome shotgun (WGS) entry which is preliminary data.</text>
</comment>
<dbReference type="Proteomes" id="UP001152797">
    <property type="component" value="Unassembled WGS sequence"/>
</dbReference>
<organism evidence="2">
    <name type="scientific">Cladocopium goreaui</name>
    <dbReference type="NCBI Taxonomy" id="2562237"/>
    <lineage>
        <taxon>Eukaryota</taxon>
        <taxon>Sar</taxon>
        <taxon>Alveolata</taxon>
        <taxon>Dinophyceae</taxon>
        <taxon>Suessiales</taxon>
        <taxon>Symbiodiniaceae</taxon>
        <taxon>Cladocopium</taxon>
    </lineage>
</organism>
<evidence type="ECO:0000313" key="2">
    <source>
        <dbReference type="EMBL" id="CAI3991090.1"/>
    </source>
</evidence>